<dbReference type="OrthoDB" id="6417021at2759"/>
<evidence type="ECO:0000313" key="2">
    <source>
        <dbReference type="EMBL" id="KAJ1984645.1"/>
    </source>
</evidence>
<dbReference type="InterPro" id="IPR011989">
    <property type="entry name" value="ARM-like"/>
</dbReference>
<dbReference type="InterPro" id="IPR018870">
    <property type="entry name" value="Tti2"/>
</dbReference>
<accession>A0A9W8EEM5</accession>
<sequence length="476" mass="52690">MDPDTIAQWTALRLGPAFAQSTDATASATAEREAFLHQASTVLTQVCTHIQTASPSAIISLLPEDIATWIAMCAQFHVVAVPEAWQTPNLVRQSQALLRHIYQQLYTDSATSGATVSGVTSPTTQALMHGRLAQDYTSLILTRFVKPEFTHATPRWHTAKPHAGKPRQRSQEDLRVQFHLQQPWKRDHPATLHILGWCLTWLPAPWRQLDLLAFIPAVLTMLDDYECRCKWQGVVYTQTLVAKDLAGGTRWLHSTGLALALYEALLQMILFRGDQEPHAVDLLAAVFDALPGVIDCIATPESNAWFDRWDQVVEQGILKNLTFHQNHVAVLPLLFDQVVIITRRLGKDVTTYLNPLVLECCRCLQEPIVHSPSLFGIHRAAGAALLALARTCQPRVSHYLPPIICAVASSWRQVRNLANRSALKGIADHEGVLQTIVQTVAVRDPSAVAQAHETLTQHDTTLFTALFAKVTANVSG</sequence>
<organism evidence="2 3">
    <name type="scientific">Dimargaris verticillata</name>
    <dbReference type="NCBI Taxonomy" id="2761393"/>
    <lineage>
        <taxon>Eukaryota</taxon>
        <taxon>Fungi</taxon>
        <taxon>Fungi incertae sedis</taxon>
        <taxon>Zoopagomycota</taxon>
        <taxon>Kickxellomycotina</taxon>
        <taxon>Dimargaritomycetes</taxon>
        <taxon>Dimargaritales</taxon>
        <taxon>Dimargaritaceae</taxon>
        <taxon>Dimargaris</taxon>
    </lineage>
</organism>
<dbReference type="Proteomes" id="UP001151582">
    <property type="component" value="Unassembled WGS sequence"/>
</dbReference>
<dbReference type="Pfam" id="PF10521">
    <property type="entry name" value="Tti2"/>
    <property type="match status" value="1"/>
</dbReference>
<proteinExistence type="inferred from homology"/>
<reference evidence="2" key="1">
    <citation type="submission" date="2022-07" db="EMBL/GenBank/DDBJ databases">
        <title>Phylogenomic reconstructions and comparative analyses of Kickxellomycotina fungi.</title>
        <authorList>
            <person name="Reynolds N.K."/>
            <person name="Stajich J.E."/>
            <person name="Barry K."/>
            <person name="Grigoriev I.V."/>
            <person name="Crous P."/>
            <person name="Smith M.E."/>
        </authorList>
    </citation>
    <scope>NUCLEOTIDE SEQUENCE</scope>
    <source>
        <strain evidence="2">RSA 567</strain>
    </source>
</reference>
<dbReference type="EMBL" id="JANBQB010000014">
    <property type="protein sequence ID" value="KAJ1984645.1"/>
    <property type="molecule type" value="Genomic_DNA"/>
</dbReference>
<name>A0A9W8EEM5_9FUNG</name>
<comment type="similarity">
    <text evidence="1">Belongs to the TTI2 family.</text>
</comment>
<protein>
    <submittedName>
        <fullName evidence="2">Uncharacterized protein</fullName>
    </submittedName>
</protein>
<gene>
    <name evidence="2" type="ORF">H4R34_000548</name>
</gene>
<comment type="caution">
    <text evidence="2">The sequence shown here is derived from an EMBL/GenBank/DDBJ whole genome shotgun (WGS) entry which is preliminary data.</text>
</comment>
<evidence type="ECO:0000313" key="3">
    <source>
        <dbReference type="Proteomes" id="UP001151582"/>
    </source>
</evidence>
<dbReference type="GO" id="GO:0110078">
    <property type="term" value="C:TTT Hsp90 cochaperone complex"/>
    <property type="evidence" value="ECO:0007669"/>
    <property type="project" value="InterPro"/>
</dbReference>
<dbReference type="GO" id="GO:0005829">
    <property type="term" value="C:cytosol"/>
    <property type="evidence" value="ECO:0007669"/>
    <property type="project" value="TreeGrafter"/>
</dbReference>
<dbReference type="PANTHER" id="PTHR32226">
    <property type="entry name" value="TELO2-INTERACTING PROTEIN 2"/>
    <property type="match status" value="1"/>
</dbReference>
<dbReference type="Gene3D" id="1.25.10.10">
    <property type="entry name" value="Leucine-rich Repeat Variant"/>
    <property type="match status" value="1"/>
</dbReference>
<dbReference type="AlphaFoldDB" id="A0A9W8EEM5"/>
<dbReference type="GO" id="GO:0005634">
    <property type="term" value="C:nucleus"/>
    <property type="evidence" value="ECO:0007669"/>
    <property type="project" value="TreeGrafter"/>
</dbReference>
<keyword evidence="3" id="KW-1185">Reference proteome</keyword>
<dbReference type="PANTHER" id="PTHR32226:SF2">
    <property type="entry name" value="TELO2-INTERACTING PROTEIN 2"/>
    <property type="match status" value="1"/>
</dbReference>
<evidence type="ECO:0000256" key="1">
    <source>
        <dbReference type="ARBA" id="ARBA00034736"/>
    </source>
</evidence>